<dbReference type="Gene3D" id="1.10.10.10">
    <property type="entry name" value="Winged helix-like DNA-binding domain superfamily/Winged helix DNA-binding domain"/>
    <property type="match status" value="1"/>
</dbReference>
<comment type="similarity">
    <text evidence="1">Belongs to the sigma-70 factor family. ECF subfamily.</text>
</comment>
<dbReference type="InterPro" id="IPR013324">
    <property type="entry name" value="RNA_pol_sigma_r3/r4-like"/>
</dbReference>
<dbReference type="PANTHER" id="PTHR43133:SF51">
    <property type="entry name" value="RNA POLYMERASE SIGMA FACTOR"/>
    <property type="match status" value="1"/>
</dbReference>
<dbReference type="AlphaFoldDB" id="A0A2G1VXZ9"/>
<evidence type="ECO:0000313" key="6">
    <source>
        <dbReference type="EMBL" id="PHQ31658.1"/>
    </source>
</evidence>
<keyword evidence="2" id="KW-0805">Transcription regulation</keyword>
<dbReference type="CDD" id="cd06171">
    <property type="entry name" value="Sigma70_r4"/>
    <property type="match status" value="1"/>
</dbReference>
<organism evidence="6 7">
    <name type="scientific">Rhodopirellula bahusiensis</name>
    <dbReference type="NCBI Taxonomy" id="2014065"/>
    <lineage>
        <taxon>Bacteria</taxon>
        <taxon>Pseudomonadati</taxon>
        <taxon>Planctomycetota</taxon>
        <taxon>Planctomycetia</taxon>
        <taxon>Pirellulales</taxon>
        <taxon>Pirellulaceae</taxon>
        <taxon>Rhodopirellula</taxon>
    </lineage>
</organism>
<dbReference type="Proteomes" id="UP000225740">
    <property type="component" value="Unassembled WGS sequence"/>
</dbReference>
<reference evidence="6 7" key="1">
    <citation type="submission" date="2017-06" db="EMBL/GenBank/DDBJ databases">
        <title>Description of Rhodopirellula bahusiensis sp. nov.</title>
        <authorList>
            <person name="Kizina J."/>
            <person name="Harder J."/>
        </authorList>
    </citation>
    <scope>NUCLEOTIDE SEQUENCE [LARGE SCALE GENOMIC DNA]</scope>
    <source>
        <strain evidence="6 7">SWK21</strain>
    </source>
</reference>
<keyword evidence="4" id="KW-0804">Transcription</keyword>
<dbReference type="GO" id="GO:0016987">
    <property type="term" value="F:sigma factor activity"/>
    <property type="evidence" value="ECO:0007669"/>
    <property type="project" value="UniProtKB-KW"/>
</dbReference>
<protein>
    <submittedName>
        <fullName evidence="6">RNA polymerase factor sigma-70</fullName>
    </submittedName>
</protein>
<gene>
    <name evidence="6" type="ORF">CEE69_29915</name>
</gene>
<dbReference type="EMBL" id="NIZW01000043">
    <property type="protein sequence ID" value="PHQ31658.1"/>
    <property type="molecule type" value="Genomic_DNA"/>
</dbReference>
<dbReference type="InterPro" id="IPR014326">
    <property type="entry name" value="RNA_pol_sigma-70_Plancto"/>
</dbReference>
<dbReference type="SUPFAM" id="SSF88946">
    <property type="entry name" value="Sigma2 domain of RNA polymerase sigma factors"/>
    <property type="match status" value="1"/>
</dbReference>
<proteinExistence type="inferred from homology"/>
<dbReference type="InterPro" id="IPR036388">
    <property type="entry name" value="WH-like_DNA-bd_sf"/>
</dbReference>
<evidence type="ECO:0000256" key="2">
    <source>
        <dbReference type="ARBA" id="ARBA00023015"/>
    </source>
</evidence>
<dbReference type="RefSeq" id="WP_099264242.1">
    <property type="nucleotide sequence ID" value="NZ_NIZW01000043.1"/>
</dbReference>
<evidence type="ECO:0000259" key="5">
    <source>
        <dbReference type="Pfam" id="PF07638"/>
    </source>
</evidence>
<dbReference type="NCBIfam" id="TIGR02984">
    <property type="entry name" value="Sig-70_plancto1"/>
    <property type="match status" value="1"/>
</dbReference>
<comment type="caution">
    <text evidence="6">The sequence shown here is derived from an EMBL/GenBank/DDBJ whole genome shotgun (WGS) entry which is preliminary data.</text>
</comment>
<feature type="domain" description="RNA polymerase sigma-70 ECF-like HTH" evidence="5">
    <location>
        <begin position="14"/>
        <end position="207"/>
    </location>
</feature>
<name>A0A2G1VXZ9_9BACT</name>
<dbReference type="InterPro" id="IPR013325">
    <property type="entry name" value="RNA_pol_sigma_r2"/>
</dbReference>
<evidence type="ECO:0000313" key="7">
    <source>
        <dbReference type="Proteomes" id="UP000225740"/>
    </source>
</evidence>
<dbReference type="SUPFAM" id="SSF88659">
    <property type="entry name" value="Sigma3 and sigma4 domains of RNA polymerase sigma factors"/>
    <property type="match status" value="1"/>
</dbReference>
<keyword evidence="3" id="KW-0731">Sigma factor</keyword>
<dbReference type="InterPro" id="IPR053812">
    <property type="entry name" value="HTH_Sigma70_ECF-like"/>
</dbReference>
<evidence type="ECO:0000256" key="3">
    <source>
        <dbReference type="ARBA" id="ARBA00023082"/>
    </source>
</evidence>
<dbReference type="GO" id="GO:0006352">
    <property type="term" value="P:DNA-templated transcription initiation"/>
    <property type="evidence" value="ECO:0007669"/>
    <property type="project" value="InterPro"/>
</dbReference>
<evidence type="ECO:0000256" key="1">
    <source>
        <dbReference type="ARBA" id="ARBA00010641"/>
    </source>
</evidence>
<dbReference type="InterPro" id="IPR039425">
    <property type="entry name" value="RNA_pol_sigma-70-like"/>
</dbReference>
<dbReference type="Gene3D" id="1.10.1740.10">
    <property type="match status" value="1"/>
</dbReference>
<dbReference type="OrthoDB" id="265297at2"/>
<dbReference type="Pfam" id="PF07638">
    <property type="entry name" value="Sigma70_ECF"/>
    <property type="match status" value="1"/>
</dbReference>
<keyword evidence="7" id="KW-1185">Reference proteome</keyword>
<dbReference type="NCBIfam" id="TIGR02937">
    <property type="entry name" value="sigma70-ECF"/>
    <property type="match status" value="1"/>
</dbReference>
<sequence length="215" mass="24844">MSTHTLASSVSDGNVEHRLDEVRKGNRQSLGDLLLLYQNYLSFLAQTQIDGRLRRRMSSSDLVQETMLAAHRDFDQFRGKSEGEWLAWLRQILSNCLSHAIDRHFHAQKRDLRREVALESMTKRLDDSMARLSHFVAAKGVTPSEDMHRREMADALSLQLSKLKDKYRDVIVYRNLQGLSFEEIGRLMEMKTGTARMTWVRAIAKLKEVATPVRE</sequence>
<evidence type="ECO:0000256" key="4">
    <source>
        <dbReference type="ARBA" id="ARBA00023163"/>
    </source>
</evidence>
<dbReference type="PANTHER" id="PTHR43133">
    <property type="entry name" value="RNA POLYMERASE ECF-TYPE SIGMA FACTO"/>
    <property type="match status" value="1"/>
</dbReference>
<accession>A0A2G1VXZ9</accession>
<dbReference type="GeneID" id="90612049"/>
<dbReference type="InterPro" id="IPR014284">
    <property type="entry name" value="RNA_pol_sigma-70_dom"/>
</dbReference>